<keyword evidence="1" id="KW-0732">Signal</keyword>
<name>A0ABY1P9B0_9HYPH</name>
<dbReference type="Proteomes" id="UP001157914">
    <property type="component" value="Unassembled WGS sequence"/>
</dbReference>
<gene>
    <name evidence="2" type="ORF">SAMN06265374_3085</name>
</gene>
<feature type="chain" id="PRO_5045266795" evidence="1">
    <location>
        <begin position="22"/>
        <end position="176"/>
    </location>
</feature>
<keyword evidence="3" id="KW-1185">Reference proteome</keyword>
<accession>A0ABY1P9B0</accession>
<sequence>MISTIRVLVVLILFPFGPAFANEPLSASDNRWARMSDLCQRQLELTADQCSCIFSKSFETRLSNVDLSFYYGGQNEKLSAEALSTLDNLRRTCTQPDTVGTTSSGPSQHTALCESKSNMDPPRCSCFLRKAEASNYAANDIEMFLRGRASKVSEFSLYTEMTIHLLDCEKEVIRGQ</sequence>
<evidence type="ECO:0000256" key="1">
    <source>
        <dbReference type="SAM" id="SignalP"/>
    </source>
</evidence>
<organism evidence="2 3">
    <name type="scientific">Roseibium denhamense</name>
    <dbReference type="NCBI Taxonomy" id="76305"/>
    <lineage>
        <taxon>Bacteria</taxon>
        <taxon>Pseudomonadati</taxon>
        <taxon>Pseudomonadota</taxon>
        <taxon>Alphaproteobacteria</taxon>
        <taxon>Hyphomicrobiales</taxon>
        <taxon>Stappiaceae</taxon>
        <taxon>Roseibium</taxon>
    </lineage>
</organism>
<reference evidence="2 3" key="1">
    <citation type="submission" date="2017-05" db="EMBL/GenBank/DDBJ databases">
        <authorList>
            <person name="Varghese N."/>
            <person name="Submissions S."/>
        </authorList>
    </citation>
    <scope>NUCLEOTIDE SEQUENCE [LARGE SCALE GENOMIC DNA]</scope>
    <source>
        <strain evidence="2 3">DSM 15949</strain>
    </source>
</reference>
<evidence type="ECO:0000313" key="2">
    <source>
        <dbReference type="EMBL" id="SMP29352.1"/>
    </source>
</evidence>
<dbReference type="EMBL" id="FXTT01000004">
    <property type="protein sequence ID" value="SMP29352.1"/>
    <property type="molecule type" value="Genomic_DNA"/>
</dbReference>
<proteinExistence type="predicted"/>
<protein>
    <submittedName>
        <fullName evidence="2">Uncharacterized protein</fullName>
    </submittedName>
</protein>
<comment type="caution">
    <text evidence="2">The sequence shown here is derived from an EMBL/GenBank/DDBJ whole genome shotgun (WGS) entry which is preliminary data.</text>
</comment>
<evidence type="ECO:0000313" key="3">
    <source>
        <dbReference type="Proteomes" id="UP001157914"/>
    </source>
</evidence>
<feature type="signal peptide" evidence="1">
    <location>
        <begin position="1"/>
        <end position="21"/>
    </location>
</feature>